<dbReference type="GO" id="GO:0032056">
    <property type="term" value="P:positive regulation of translation in response to stress"/>
    <property type="evidence" value="ECO:0007669"/>
    <property type="project" value="EnsemblMetazoa"/>
</dbReference>
<keyword evidence="2" id="KW-1185">Reference proteome</keyword>
<dbReference type="HOGENOM" id="CLU_074702_1_1_1"/>
<evidence type="ECO:0000313" key="2">
    <source>
        <dbReference type="Proteomes" id="UP000216624"/>
    </source>
</evidence>
<dbReference type="OrthoDB" id="419617at2759"/>
<dbReference type="CTD" id="9807494"/>
<dbReference type="KEGG" id="crq:GCK72_010023"/>
<name>A0A260ZAE7_CAERE</name>
<gene>
    <name evidence="1" type="ORF">FL82_10022</name>
</gene>
<protein>
    <submittedName>
        <fullName evidence="1">Uncharacterized protein</fullName>
    </submittedName>
</protein>
<dbReference type="InterPro" id="IPR002052">
    <property type="entry name" value="DNA_methylase_N6_adenine_CS"/>
</dbReference>
<organism evidence="1 2">
    <name type="scientific">Caenorhabditis remanei</name>
    <name type="common">Caenorhabditis vulgaris</name>
    <dbReference type="NCBI Taxonomy" id="31234"/>
    <lineage>
        <taxon>Eukaryota</taxon>
        <taxon>Metazoa</taxon>
        <taxon>Ecdysozoa</taxon>
        <taxon>Nematoda</taxon>
        <taxon>Chromadorea</taxon>
        <taxon>Rhabditida</taxon>
        <taxon>Rhabditina</taxon>
        <taxon>Rhabditomorpha</taxon>
        <taxon>Rhabditoidea</taxon>
        <taxon>Rhabditidae</taxon>
        <taxon>Peloderinae</taxon>
        <taxon>Caenorhabditis</taxon>
    </lineage>
</organism>
<dbReference type="OMA" id="DVVYSIH"/>
<proteinExistence type="predicted"/>
<dbReference type="PANTHER" id="PTHR23290">
    <property type="entry name" value="RRNA N6-ADENOSINE-METHYLTRANSFERASE METTL5"/>
    <property type="match status" value="1"/>
</dbReference>
<dbReference type="GO" id="GO:0008988">
    <property type="term" value="F:rRNA (adenine-N6-)-methyltransferase activity"/>
    <property type="evidence" value="ECO:0007669"/>
    <property type="project" value="EnsemblMetazoa"/>
</dbReference>
<dbReference type="STRING" id="31234.E3MCR7"/>
<dbReference type="InterPro" id="IPR007848">
    <property type="entry name" value="Small_mtfrase_dom"/>
</dbReference>
<dbReference type="PANTHER" id="PTHR23290:SF0">
    <property type="entry name" value="RRNA N6-ADENOSINE-METHYLTRANSFERASE METTL5"/>
    <property type="match status" value="1"/>
</dbReference>
<feature type="non-terminal residue" evidence="1">
    <location>
        <position position="1"/>
    </location>
</feature>
<dbReference type="PROSITE" id="PS00092">
    <property type="entry name" value="N6_MTASE"/>
    <property type="match status" value="1"/>
</dbReference>
<sequence length="224" mass="24895">MPDKKVLWMLNQLEGFEKPKIKLEQYATSSELAVSMMEMINDLVGLDGVKLVDVGCGCGMLMTTAATLYEPESVLGIDLDEDALKVCARNIEFADVQERCEVLQADVLDSETDLPRGTFDVAIINPPFGTKNNTGVDMKFVQVGLELIRTGGSVFSLHKSSTRDFILKTANKWENVKADCCAQMRWCLPATYKFHKQKAVDIDVDLIQFKKSGPTENKETTSSQ</sequence>
<dbReference type="eggNOG" id="KOG3420">
    <property type="taxonomic scope" value="Eukaryota"/>
</dbReference>
<dbReference type="CDD" id="cd02440">
    <property type="entry name" value="AdoMet_MTases"/>
    <property type="match status" value="1"/>
</dbReference>
<reference evidence="1" key="1">
    <citation type="submission" date="2017-08" db="EMBL/GenBank/DDBJ databases">
        <authorList>
            <person name="de Groot N.N."/>
        </authorList>
    </citation>
    <scope>NUCLEOTIDE SEQUENCE [LARGE SCALE GENOMIC DNA]</scope>
    <source>
        <strain evidence="1">PX439</strain>
    </source>
</reference>
<evidence type="ECO:0000313" key="1">
    <source>
        <dbReference type="EMBL" id="OZF82434.1"/>
    </source>
</evidence>
<dbReference type="Proteomes" id="UP000216624">
    <property type="component" value="Unassembled WGS sequence"/>
</dbReference>
<dbReference type="EMBL" id="NMWX01000196">
    <property type="protein sequence ID" value="OZF82434.1"/>
    <property type="molecule type" value="Genomic_DNA"/>
</dbReference>
<dbReference type="InterPro" id="IPR051720">
    <property type="entry name" value="rRNA_MeTrfase/Polyamine_Synth"/>
</dbReference>
<comment type="caution">
    <text evidence="1">The sequence shown here is derived from an EMBL/GenBank/DDBJ whole genome shotgun (WGS) entry which is preliminary data.</text>
</comment>
<dbReference type="GO" id="GO:0070475">
    <property type="term" value="P:rRNA base methylation"/>
    <property type="evidence" value="ECO:0007669"/>
    <property type="project" value="EnsemblMetazoa"/>
</dbReference>
<dbReference type="Pfam" id="PF05175">
    <property type="entry name" value="MTS"/>
    <property type="match status" value="1"/>
</dbReference>
<dbReference type="SUPFAM" id="SSF53335">
    <property type="entry name" value="S-adenosyl-L-methionine-dependent methyltransferases"/>
    <property type="match status" value="1"/>
</dbReference>
<dbReference type="GO" id="GO:0003676">
    <property type="term" value="F:nucleic acid binding"/>
    <property type="evidence" value="ECO:0007669"/>
    <property type="project" value="InterPro"/>
</dbReference>
<dbReference type="Gene3D" id="3.40.50.150">
    <property type="entry name" value="Vaccinia Virus protein VP39"/>
    <property type="match status" value="1"/>
</dbReference>
<dbReference type="InterPro" id="IPR029063">
    <property type="entry name" value="SAM-dependent_MTases_sf"/>
</dbReference>
<accession>A0A260ZAE7</accession>